<gene>
    <name evidence="2" type="ORF">GALL_174090</name>
</gene>
<reference evidence="2" key="1">
    <citation type="submission" date="2016-10" db="EMBL/GenBank/DDBJ databases">
        <title>Sequence of Gallionella enrichment culture.</title>
        <authorList>
            <person name="Poehlein A."/>
            <person name="Muehling M."/>
            <person name="Daniel R."/>
        </authorList>
    </citation>
    <scope>NUCLEOTIDE SEQUENCE</scope>
</reference>
<comment type="caution">
    <text evidence="2">The sequence shown here is derived from an EMBL/GenBank/DDBJ whole genome shotgun (WGS) entry which is preliminary data.</text>
</comment>
<feature type="region of interest" description="Disordered" evidence="1">
    <location>
        <begin position="44"/>
        <end position="72"/>
    </location>
</feature>
<sequence>MKPQLINKVLGLAFLAGVLAAPAAFAEETPQNCKAGMDALSKEYADTGLSMPPKPSGGTMHGVQGHTHSSAELTVMRTHFAEAQRACDEGKDHESMLHQDVVRSILRLPPQEHPASHHYTKPKE</sequence>
<dbReference type="AlphaFoldDB" id="A0A1J5S908"/>
<evidence type="ECO:0000313" key="2">
    <source>
        <dbReference type="EMBL" id="OIR00536.1"/>
    </source>
</evidence>
<evidence type="ECO:0000256" key="1">
    <source>
        <dbReference type="SAM" id="MobiDB-lite"/>
    </source>
</evidence>
<protein>
    <submittedName>
        <fullName evidence="2">Uncharacterized protein</fullName>
    </submittedName>
</protein>
<proteinExistence type="predicted"/>
<name>A0A1J5S908_9ZZZZ</name>
<organism evidence="2">
    <name type="scientific">mine drainage metagenome</name>
    <dbReference type="NCBI Taxonomy" id="410659"/>
    <lineage>
        <taxon>unclassified sequences</taxon>
        <taxon>metagenomes</taxon>
        <taxon>ecological metagenomes</taxon>
    </lineage>
</organism>
<accession>A0A1J5S908</accession>
<dbReference type="EMBL" id="MLJW01000094">
    <property type="protein sequence ID" value="OIR00536.1"/>
    <property type="molecule type" value="Genomic_DNA"/>
</dbReference>